<dbReference type="GO" id="GO:0046872">
    <property type="term" value="F:metal ion binding"/>
    <property type="evidence" value="ECO:0007669"/>
    <property type="project" value="UniProtKB-KW"/>
</dbReference>
<evidence type="ECO:0000313" key="12">
    <source>
        <dbReference type="Proteomes" id="UP000076842"/>
    </source>
</evidence>
<dbReference type="SUPFAM" id="SSF103365">
    <property type="entry name" value="Hypothetical protein PH1602"/>
    <property type="match status" value="1"/>
</dbReference>
<dbReference type="Gene3D" id="3.90.1860.10">
    <property type="entry name" value="tRNA-splicing ligase RtcB"/>
    <property type="match status" value="1"/>
</dbReference>
<dbReference type="EMBL" id="KV424067">
    <property type="protein sequence ID" value="KZT52419.1"/>
    <property type="molecule type" value="Genomic_DNA"/>
</dbReference>
<evidence type="ECO:0000256" key="5">
    <source>
        <dbReference type="ARBA" id="ARBA00023134"/>
    </source>
</evidence>
<evidence type="ECO:0000313" key="11">
    <source>
        <dbReference type="EMBL" id="KZT52419.1"/>
    </source>
</evidence>
<evidence type="ECO:0000256" key="7">
    <source>
        <dbReference type="ARBA" id="ARBA00047746"/>
    </source>
</evidence>
<feature type="binding site" evidence="9">
    <location>
        <position position="370"/>
    </location>
    <ligand>
        <name>GMP</name>
        <dbReference type="ChEBI" id="CHEBI:58115"/>
    </ligand>
</feature>
<comment type="cofactor">
    <cofactor evidence="10">
        <name>Mn(2+)</name>
        <dbReference type="ChEBI" id="CHEBI:29035"/>
    </cofactor>
    <text evidence="10">Binds 2 manganese ions per subunit.</text>
</comment>
<evidence type="ECO:0000256" key="4">
    <source>
        <dbReference type="ARBA" id="ARBA00022741"/>
    </source>
</evidence>
<feature type="binding site" evidence="9">
    <location>
        <begin position="217"/>
        <end position="221"/>
    </location>
    <ligand>
        <name>GMP</name>
        <dbReference type="ChEBI" id="CHEBI:58115"/>
    </ligand>
</feature>
<evidence type="ECO:0000256" key="2">
    <source>
        <dbReference type="ARBA" id="ARBA00022598"/>
    </source>
</evidence>
<evidence type="ECO:0000256" key="6">
    <source>
        <dbReference type="ARBA" id="ARBA00023211"/>
    </source>
</evidence>
<feature type="active site" description="GMP-histidine intermediate" evidence="8">
    <location>
        <position position="388"/>
    </location>
</feature>
<evidence type="ECO:0000256" key="3">
    <source>
        <dbReference type="ARBA" id="ARBA00022723"/>
    </source>
</evidence>
<dbReference type="InParanoid" id="A0A165DAX0"/>
<reference evidence="11 12" key="1">
    <citation type="journal article" date="2016" name="Mol. Biol. Evol.">
        <title>Comparative Genomics of Early-Diverging Mushroom-Forming Fungi Provides Insights into the Origins of Lignocellulose Decay Capabilities.</title>
        <authorList>
            <person name="Nagy L.G."/>
            <person name="Riley R."/>
            <person name="Tritt A."/>
            <person name="Adam C."/>
            <person name="Daum C."/>
            <person name="Floudas D."/>
            <person name="Sun H."/>
            <person name="Yadav J.S."/>
            <person name="Pangilinan J."/>
            <person name="Larsson K.H."/>
            <person name="Matsuura K."/>
            <person name="Barry K."/>
            <person name="Labutti K."/>
            <person name="Kuo R."/>
            <person name="Ohm R.A."/>
            <person name="Bhattacharya S.S."/>
            <person name="Shirouzu T."/>
            <person name="Yoshinaga Y."/>
            <person name="Martin F.M."/>
            <person name="Grigoriev I.V."/>
            <person name="Hibbett D.S."/>
        </authorList>
    </citation>
    <scope>NUCLEOTIDE SEQUENCE [LARGE SCALE GENOMIC DNA]</scope>
    <source>
        <strain evidence="11 12">HHB12733</strain>
    </source>
</reference>
<dbReference type="PANTHER" id="PTHR11118:SF1">
    <property type="entry name" value="RNA-SPLICING LIGASE RTCB HOMOLOG"/>
    <property type="match status" value="1"/>
</dbReference>
<evidence type="ECO:0000256" key="9">
    <source>
        <dbReference type="PIRSR" id="PIRSR601233-2"/>
    </source>
</evidence>
<evidence type="ECO:0000256" key="8">
    <source>
        <dbReference type="PIRSR" id="PIRSR601233-1"/>
    </source>
</evidence>
<sequence length="468" mass="49465">MPAITLILNTNHTKQAVVWATPPHTTGTALLAQAQNKFRSKALATVFQRGGVALGEDEQLPPEEDRVWIAKGEAYAGPPVTLPLREPGDAAEVRIIAERSFVSDEALKQLERVASLPGVRVAVGMPDLHPGSRFPIGCALVADGVYPALIGSDIGCGISLYRLASLPARLDAAKLAARLTGLDEPWAGDTRAWLERYGVHQATAFDDCSLGTVGGGNHFAEVCRVESITDEAGARELGMTEDELYLMVHSGSRGLGSSILSSQTASSSYLPASSPALAPYLEQHDGAVLWACANRDLIAHRLSACLGLPGEAEPQKLLEVTHNSVTPCPGGPGGDDAHGARRWLHRKGAAPSDTTGTGIVPCPGSRGDFSWLLRPIGDGLLNAHSLAHGAGRLRARSEMHTQPPSARAKLVDTPLGSRVVCEDPALLLEERPEAYKAVEGVVGDMEAAGVAQRVLCLRPVVTYKCRAK</sequence>
<feature type="binding site" evidence="9">
    <location>
        <position position="464"/>
    </location>
    <ligand>
        <name>GMP</name>
        <dbReference type="ChEBI" id="CHEBI:58115"/>
    </ligand>
</feature>
<evidence type="ECO:0000256" key="10">
    <source>
        <dbReference type="PIRSR" id="PIRSR601233-3"/>
    </source>
</evidence>
<protein>
    <recommendedName>
        <fullName evidence="1">3'-phosphate/5'-hydroxy nucleic acid ligase</fullName>
        <ecNumber evidence="1">6.5.1.8</ecNumber>
    </recommendedName>
</protein>
<dbReference type="AlphaFoldDB" id="A0A165DAX0"/>
<feature type="binding site" evidence="10">
    <location>
        <position position="218"/>
    </location>
    <ligand>
        <name>Mn(2+)</name>
        <dbReference type="ChEBI" id="CHEBI:29035"/>
        <label>1</label>
    </ligand>
</feature>
<dbReference type="GO" id="GO:0005525">
    <property type="term" value="F:GTP binding"/>
    <property type="evidence" value="ECO:0007669"/>
    <property type="project" value="UniProtKB-KW"/>
</dbReference>
<evidence type="ECO:0000256" key="1">
    <source>
        <dbReference type="ARBA" id="ARBA00012726"/>
    </source>
</evidence>
<dbReference type="STRING" id="1353952.A0A165DAX0"/>
<keyword evidence="5 9" id="KW-0342">GTP-binding</keyword>
<dbReference type="InterPro" id="IPR036025">
    <property type="entry name" value="RtcB-like_sf"/>
</dbReference>
<name>A0A165DAX0_9BASI</name>
<dbReference type="InterPro" id="IPR001233">
    <property type="entry name" value="RtcB"/>
</dbReference>
<gene>
    <name evidence="11" type="ORF">CALCODRAFT_487161</name>
</gene>
<dbReference type="Pfam" id="PF01139">
    <property type="entry name" value="RtcB"/>
    <property type="match status" value="2"/>
</dbReference>
<keyword evidence="6 10" id="KW-0464">Manganese</keyword>
<dbReference type="NCBIfam" id="TIGR03073">
    <property type="entry name" value="release_rtcB"/>
    <property type="match status" value="1"/>
</dbReference>
<dbReference type="EC" id="6.5.1.8" evidence="1"/>
<feature type="binding site" evidence="9">
    <location>
        <begin position="322"/>
        <end position="323"/>
    </location>
    <ligand>
        <name>GMP</name>
        <dbReference type="ChEBI" id="CHEBI:58115"/>
    </ligand>
</feature>
<dbReference type="GO" id="GO:0170057">
    <property type="term" value="F:RNA ligase (GTP) activity"/>
    <property type="evidence" value="ECO:0007669"/>
    <property type="project" value="UniProtKB-EC"/>
</dbReference>
<proteinExistence type="predicted"/>
<comment type="catalytic activity">
    <reaction evidence="7">
        <text>a 3'-end 3'-phospho-ribonucleotide-RNA + a 5'-end dephospho-ribonucleoside-RNA + GTP = a ribonucleotidyl-ribonucleotide-RNA + GMP + diphosphate</text>
        <dbReference type="Rhea" id="RHEA:68076"/>
        <dbReference type="Rhea" id="RHEA-COMP:10463"/>
        <dbReference type="Rhea" id="RHEA-COMP:13936"/>
        <dbReference type="Rhea" id="RHEA-COMP:17355"/>
        <dbReference type="ChEBI" id="CHEBI:33019"/>
        <dbReference type="ChEBI" id="CHEBI:37565"/>
        <dbReference type="ChEBI" id="CHEBI:58115"/>
        <dbReference type="ChEBI" id="CHEBI:83062"/>
        <dbReference type="ChEBI" id="CHEBI:138284"/>
        <dbReference type="ChEBI" id="CHEBI:173118"/>
        <dbReference type="EC" id="6.5.1.8"/>
    </reaction>
</comment>
<dbReference type="OrthoDB" id="10249697at2759"/>
<organism evidence="11 12">
    <name type="scientific">Calocera cornea HHB12733</name>
    <dbReference type="NCBI Taxonomy" id="1353952"/>
    <lineage>
        <taxon>Eukaryota</taxon>
        <taxon>Fungi</taxon>
        <taxon>Dikarya</taxon>
        <taxon>Basidiomycota</taxon>
        <taxon>Agaricomycotina</taxon>
        <taxon>Dacrymycetes</taxon>
        <taxon>Dacrymycetales</taxon>
        <taxon>Dacrymycetaceae</taxon>
        <taxon>Calocera</taxon>
    </lineage>
</organism>
<keyword evidence="3 10" id="KW-0479">Metal-binding</keyword>
<keyword evidence="4 9" id="KW-0547">Nucleotide-binding</keyword>
<dbReference type="InterPro" id="IPR017510">
    <property type="entry name" value="RtcB2"/>
</dbReference>
<keyword evidence="12" id="KW-1185">Reference proteome</keyword>
<feature type="binding site" evidence="10">
    <location>
        <position position="322"/>
    </location>
    <ligand>
        <name>Mn(2+)</name>
        <dbReference type="ChEBI" id="CHEBI:29035"/>
        <label>2</label>
    </ligand>
</feature>
<accession>A0A165DAX0</accession>
<feature type="binding site" evidence="10">
    <location>
        <position position="249"/>
    </location>
    <ligand>
        <name>Mn(2+)</name>
        <dbReference type="ChEBI" id="CHEBI:29035"/>
        <label>2</label>
    </ligand>
</feature>
<keyword evidence="2" id="KW-0436">Ligase</keyword>
<dbReference type="GO" id="GO:0006396">
    <property type="term" value="P:RNA processing"/>
    <property type="evidence" value="ECO:0007669"/>
    <property type="project" value="InterPro"/>
</dbReference>
<dbReference type="PANTHER" id="PTHR11118">
    <property type="entry name" value="RNA-SPLICING LIGASE RTCB HOMOLOG"/>
    <property type="match status" value="1"/>
</dbReference>
<dbReference type="GO" id="GO:0003972">
    <property type="term" value="F:RNA ligase (ATP) activity"/>
    <property type="evidence" value="ECO:0007669"/>
    <property type="project" value="TreeGrafter"/>
</dbReference>
<dbReference type="Proteomes" id="UP000076842">
    <property type="component" value="Unassembled WGS sequence"/>
</dbReference>
<feature type="binding site" evidence="9">
    <location>
        <begin position="388"/>
        <end position="391"/>
    </location>
    <ligand>
        <name>GMP</name>
        <dbReference type="ChEBI" id="CHEBI:58115"/>
    </ligand>
</feature>